<evidence type="ECO:0000259" key="7">
    <source>
        <dbReference type="Pfam" id="PF14322"/>
    </source>
</evidence>
<feature type="domain" description="RagB/SusD" evidence="6">
    <location>
        <begin position="332"/>
        <end position="474"/>
    </location>
</feature>
<evidence type="ECO:0000256" key="2">
    <source>
        <dbReference type="ARBA" id="ARBA00006275"/>
    </source>
</evidence>
<dbReference type="RefSeq" id="WP_146861288.1">
    <property type="nucleotide sequence ID" value="NZ_BKAU01000002.1"/>
</dbReference>
<keyword evidence="5" id="KW-0998">Cell outer membrane</keyword>
<dbReference type="InterPro" id="IPR011990">
    <property type="entry name" value="TPR-like_helical_dom_sf"/>
</dbReference>
<dbReference type="InterPro" id="IPR012944">
    <property type="entry name" value="SusD_RagB_dom"/>
</dbReference>
<evidence type="ECO:0000256" key="3">
    <source>
        <dbReference type="ARBA" id="ARBA00022729"/>
    </source>
</evidence>
<gene>
    <name evidence="8" type="ORF">CCY01nite_22730</name>
</gene>
<dbReference type="Pfam" id="PF14322">
    <property type="entry name" value="SusD-like_3"/>
    <property type="match status" value="1"/>
</dbReference>
<dbReference type="Pfam" id="PF07980">
    <property type="entry name" value="SusD_RagB"/>
    <property type="match status" value="1"/>
</dbReference>
<dbReference type="CDD" id="cd08977">
    <property type="entry name" value="SusD"/>
    <property type="match status" value="1"/>
</dbReference>
<evidence type="ECO:0000313" key="8">
    <source>
        <dbReference type="EMBL" id="GEP96013.1"/>
    </source>
</evidence>
<evidence type="ECO:0000313" key="9">
    <source>
        <dbReference type="Proteomes" id="UP000321436"/>
    </source>
</evidence>
<feature type="domain" description="SusD-like N-terminal" evidence="7">
    <location>
        <begin position="92"/>
        <end position="234"/>
    </location>
</feature>
<sequence>MKFFSTINRSVCICGTLIAALLGGCSKNIDIPLPIDQLTTGVVFSDSATAVSAVAGVYSAAVKANALNMSFLNGLVTVLPGLSADELVTSSTSASYDQFAVNDIDPKNNALNDNNWNDAYTMVFQCNLIIENLDKTTALSQSLRNQLGGEMRFIRALLYFYLTNEYGRAPLAISTDYNQNAALSNTDTAIIYNQIVQDLKEAQSMLVTAYPGPGAEKIRANKMAATALLARVYLYRKDYVNAAKEATAVIDSKMYALTDLQQTFLANNSEAIMQLAPVISLYLGPAESYFLQPPGPGLMPAFRMRPGLVNAFEPGDQRRTNWVGSTIVNGETYYYLNKAKIRFHPYGSVKPEYIILLRLAEQYLIRAEAYARENNLADAIADVDEIRGRAGLPLIAETNPDISQPDLIAAIMHENRIEFFLEGGHRWFDLKRTGMAAQVLAPLKGASWQLTDVVYPFPNNETLNAPNLTQNDGYVK</sequence>
<comment type="caution">
    <text evidence="8">The sequence shown here is derived from an EMBL/GenBank/DDBJ whole genome shotgun (WGS) entry which is preliminary data.</text>
</comment>
<dbReference type="OrthoDB" id="1080118at2"/>
<name>A0A512RJY1_9BACT</name>
<evidence type="ECO:0000256" key="1">
    <source>
        <dbReference type="ARBA" id="ARBA00004442"/>
    </source>
</evidence>
<reference evidence="8 9" key="1">
    <citation type="submission" date="2019-07" db="EMBL/GenBank/DDBJ databases">
        <title>Whole genome shotgun sequence of Chitinophaga cymbidii NBRC 109752.</title>
        <authorList>
            <person name="Hosoyama A."/>
            <person name="Uohara A."/>
            <person name="Ohji S."/>
            <person name="Ichikawa N."/>
        </authorList>
    </citation>
    <scope>NUCLEOTIDE SEQUENCE [LARGE SCALE GENOMIC DNA]</scope>
    <source>
        <strain evidence="8 9">NBRC 109752</strain>
    </source>
</reference>
<evidence type="ECO:0000259" key="6">
    <source>
        <dbReference type="Pfam" id="PF07980"/>
    </source>
</evidence>
<dbReference type="SUPFAM" id="SSF48452">
    <property type="entry name" value="TPR-like"/>
    <property type="match status" value="1"/>
</dbReference>
<evidence type="ECO:0000256" key="4">
    <source>
        <dbReference type="ARBA" id="ARBA00023136"/>
    </source>
</evidence>
<protein>
    <submittedName>
        <fullName evidence="8">Membrane protein</fullName>
    </submittedName>
</protein>
<dbReference type="Gene3D" id="1.25.40.390">
    <property type="match status" value="1"/>
</dbReference>
<dbReference type="GO" id="GO:0009279">
    <property type="term" value="C:cell outer membrane"/>
    <property type="evidence" value="ECO:0007669"/>
    <property type="project" value="UniProtKB-SubCell"/>
</dbReference>
<dbReference type="AlphaFoldDB" id="A0A512RJY1"/>
<accession>A0A512RJY1</accession>
<evidence type="ECO:0000256" key="5">
    <source>
        <dbReference type="ARBA" id="ARBA00023237"/>
    </source>
</evidence>
<dbReference type="PROSITE" id="PS51257">
    <property type="entry name" value="PROKAR_LIPOPROTEIN"/>
    <property type="match status" value="1"/>
</dbReference>
<dbReference type="Proteomes" id="UP000321436">
    <property type="component" value="Unassembled WGS sequence"/>
</dbReference>
<dbReference type="InterPro" id="IPR033985">
    <property type="entry name" value="SusD-like_N"/>
</dbReference>
<proteinExistence type="inferred from homology"/>
<keyword evidence="3" id="KW-0732">Signal</keyword>
<dbReference type="EMBL" id="BKAU01000002">
    <property type="protein sequence ID" value="GEP96013.1"/>
    <property type="molecule type" value="Genomic_DNA"/>
</dbReference>
<comment type="similarity">
    <text evidence="2">Belongs to the SusD family.</text>
</comment>
<comment type="subcellular location">
    <subcellularLocation>
        <location evidence="1">Cell outer membrane</location>
    </subcellularLocation>
</comment>
<keyword evidence="4" id="KW-0472">Membrane</keyword>
<organism evidence="8 9">
    <name type="scientific">Chitinophaga cymbidii</name>
    <dbReference type="NCBI Taxonomy" id="1096750"/>
    <lineage>
        <taxon>Bacteria</taxon>
        <taxon>Pseudomonadati</taxon>
        <taxon>Bacteroidota</taxon>
        <taxon>Chitinophagia</taxon>
        <taxon>Chitinophagales</taxon>
        <taxon>Chitinophagaceae</taxon>
        <taxon>Chitinophaga</taxon>
    </lineage>
</organism>
<keyword evidence="9" id="KW-1185">Reference proteome</keyword>